<evidence type="ECO:0000313" key="1">
    <source>
        <dbReference type="EMBL" id="KRX95896.1"/>
    </source>
</evidence>
<gene>
    <name evidence="1" type="ORF">T4E_11989</name>
</gene>
<accession>A0A0V0Y6J9</accession>
<organism evidence="1 2">
    <name type="scientific">Trichinella pseudospiralis</name>
    <name type="common">Parasitic roundworm</name>
    <dbReference type="NCBI Taxonomy" id="6337"/>
    <lineage>
        <taxon>Eukaryota</taxon>
        <taxon>Metazoa</taxon>
        <taxon>Ecdysozoa</taxon>
        <taxon>Nematoda</taxon>
        <taxon>Enoplea</taxon>
        <taxon>Dorylaimia</taxon>
        <taxon>Trichinellida</taxon>
        <taxon>Trichinellidae</taxon>
        <taxon>Trichinella</taxon>
    </lineage>
</organism>
<protein>
    <submittedName>
        <fullName evidence="1">Uncharacterized protein</fullName>
    </submittedName>
</protein>
<dbReference type="Proteomes" id="UP000054815">
    <property type="component" value="Unassembled WGS sequence"/>
</dbReference>
<sequence>MISEHQEPLTIERQMSRYVKIGAEVAASERQTPPGNLVSISTQRLILVTDVDQALGPYQSSQGCLHETLKELPQTRQSVNVSSIQDRRCASDGLRCSAVSSQRKINTTHPSLLSALLGTPMDYTITQRRRDVSSCSVTIPPCPLVLCDRSRCSYRLSIPTRLKIIPRFCSMPDSTKWLASASCFLLLRQHLLHCNQNLAPYTGKFYPNNCHGNGLGEQDVRLPYSQSATRIRVQM</sequence>
<evidence type="ECO:0000313" key="2">
    <source>
        <dbReference type="Proteomes" id="UP000054815"/>
    </source>
</evidence>
<reference evidence="1 2" key="1">
    <citation type="submission" date="2015-01" db="EMBL/GenBank/DDBJ databases">
        <title>Evolution of Trichinella species and genotypes.</title>
        <authorList>
            <person name="Korhonen P.K."/>
            <person name="Edoardo P."/>
            <person name="Giuseppe L.R."/>
            <person name="Gasser R.B."/>
        </authorList>
    </citation>
    <scope>NUCLEOTIDE SEQUENCE [LARGE SCALE GENOMIC DNA]</scope>
    <source>
        <strain evidence="1">ISS141</strain>
    </source>
</reference>
<dbReference type="EMBL" id="JYDU01000050">
    <property type="protein sequence ID" value="KRX95896.1"/>
    <property type="molecule type" value="Genomic_DNA"/>
</dbReference>
<name>A0A0V0Y6J9_TRIPS</name>
<dbReference type="AlphaFoldDB" id="A0A0V0Y6J9"/>
<proteinExistence type="predicted"/>
<comment type="caution">
    <text evidence="1">The sequence shown here is derived from an EMBL/GenBank/DDBJ whole genome shotgun (WGS) entry which is preliminary data.</text>
</comment>